<evidence type="ECO:0000313" key="2">
    <source>
        <dbReference type="Proteomes" id="UP000188268"/>
    </source>
</evidence>
<sequence>MCVQCVLKHSTTKAIIANESKQKQDNICYGYATIQSNPFGLPLSDYPFSFPVCLGSQIVDKRWEALGQLIMNFIFVMSSIQSLKSRQIAQAQAKNHSSSENGQIDREK</sequence>
<accession>A0A1R3JMV4</accession>
<reference evidence="1 2" key="1">
    <citation type="submission" date="2013-09" db="EMBL/GenBank/DDBJ databases">
        <title>Corchorus capsularis genome sequencing.</title>
        <authorList>
            <person name="Alam M."/>
            <person name="Haque M.S."/>
            <person name="Islam M.S."/>
            <person name="Emdad E.M."/>
            <person name="Islam M.M."/>
            <person name="Ahmed B."/>
            <person name="Halim A."/>
            <person name="Hossen Q.M.M."/>
            <person name="Hossain M.Z."/>
            <person name="Ahmed R."/>
            <person name="Khan M.M."/>
            <person name="Islam R."/>
            <person name="Rashid M.M."/>
            <person name="Khan S.A."/>
            <person name="Rahman M.S."/>
            <person name="Alam M."/>
        </authorList>
    </citation>
    <scope>NUCLEOTIDE SEQUENCE [LARGE SCALE GENOMIC DNA]</scope>
    <source>
        <strain evidence="2">cv. CVL-1</strain>
        <tissue evidence="1">Whole seedling</tissue>
    </source>
</reference>
<dbReference type="Proteomes" id="UP000188268">
    <property type="component" value="Unassembled WGS sequence"/>
</dbReference>
<gene>
    <name evidence="1" type="ORF">CCACVL1_05030</name>
</gene>
<protein>
    <submittedName>
        <fullName evidence="1">Uncharacterized protein</fullName>
    </submittedName>
</protein>
<evidence type="ECO:0000313" key="1">
    <source>
        <dbReference type="EMBL" id="OMO96219.1"/>
    </source>
</evidence>
<proteinExistence type="predicted"/>
<comment type="caution">
    <text evidence="1">The sequence shown here is derived from an EMBL/GenBank/DDBJ whole genome shotgun (WGS) entry which is preliminary data.</text>
</comment>
<dbReference type="EMBL" id="AWWV01007485">
    <property type="protein sequence ID" value="OMO96219.1"/>
    <property type="molecule type" value="Genomic_DNA"/>
</dbReference>
<keyword evidence="2" id="KW-1185">Reference proteome</keyword>
<name>A0A1R3JMV4_COCAP</name>
<organism evidence="1 2">
    <name type="scientific">Corchorus capsularis</name>
    <name type="common">Jute</name>
    <dbReference type="NCBI Taxonomy" id="210143"/>
    <lineage>
        <taxon>Eukaryota</taxon>
        <taxon>Viridiplantae</taxon>
        <taxon>Streptophyta</taxon>
        <taxon>Embryophyta</taxon>
        <taxon>Tracheophyta</taxon>
        <taxon>Spermatophyta</taxon>
        <taxon>Magnoliopsida</taxon>
        <taxon>eudicotyledons</taxon>
        <taxon>Gunneridae</taxon>
        <taxon>Pentapetalae</taxon>
        <taxon>rosids</taxon>
        <taxon>malvids</taxon>
        <taxon>Malvales</taxon>
        <taxon>Malvaceae</taxon>
        <taxon>Grewioideae</taxon>
        <taxon>Apeibeae</taxon>
        <taxon>Corchorus</taxon>
    </lineage>
</organism>
<dbReference type="AlphaFoldDB" id="A0A1R3JMV4"/>
<dbReference type="Gramene" id="OMO96219">
    <property type="protein sequence ID" value="OMO96219"/>
    <property type="gene ID" value="CCACVL1_05030"/>
</dbReference>